<evidence type="ECO:0000256" key="3">
    <source>
        <dbReference type="ARBA" id="ARBA00022448"/>
    </source>
</evidence>
<dbReference type="PANTHER" id="PTHR43297:SF7">
    <property type="entry name" value="D,D-DIPEPTIDE TRANSPORT ATP-BINDING PROTEIN DDPD-RELATED"/>
    <property type="match status" value="1"/>
</dbReference>
<dbReference type="InterPro" id="IPR017871">
    <property type="entry name" value="ABC_transporter-like_CS"/>
</dbReference>
<dbReference type="PROSITE" id="PS00211">
    <property type="entry name" value="ABC_TRANSPORTER_1"/>
    <property type="match status" value="1"/>
</dbReference>
<name>A0A0H3L3N9_PANAA</name>
<dbReference type="PROSITE" id="PS50893">
    <property type="entry name" value="ABC_TRANSPORTER_2"/>
    <property type="match status" value="2"/>
</dbReference>
<evidence type="ECO:0000256" key="7">
    <source>
        <dbReference type="ARBA" id="ARBA00023136"/>
    </source>
</evidence>
<dbReference type="Gene3D" id="3.40.50.300">
    <property type="entry name" value="P-loop containing nucleotide triphosphate hydrolases"/>
    <property type="match status" value="2"/>
</dbReference>
<dbReference type="Pfam" id="PF00005">
    <property type="entry name" value="ABC_tran"/>
    <property type="match status" value="2"/>
</dbReference>
<dbReference type="EMBL" id="AP012033">
    <property type="protein sequence ID" value="BAK13972.1"/>
    <property type="molecule type" value="Genomic_DNA"/>
</dbReference>
<dbReference type="Proteomes" id="UP000006690">
    <property type="component" value="Plasmid pEA320"/>
</dbReference>
<proteinExistence type="inferred from homology"/>
<feature type="domain" description="ABC transporter" evidence="8">
    <location>
        <begin position="1"/>
        <end position="245"/>
    </location>
</feature>
<keyword evidence="6 9" id="KW-0067">ATP-binding</keyword>
<dbReference type="GO" id="GO:0005886">
    <property type="term" value="C:plasma membrane"/>
    <property type="evidence" value="ECO:0007669"/>
    <property type="project" value="UniProtKB-SubCell"/>
</dbReference>
<evidence type="ECO:0000313" key="10">
    <source>
        <dbReference type="Proteomes" id="UP000006690"/>
    </source>
</evidence>
<dbReference type="eggNOG" id="COG4172">
    <property type="taxonomic scope" value="Bacteria"/>
</dbReference>
<dbReference type="InterPro" id="IPR003439">
    <property type="entry name" value="ABC_transporter-like_ATP-bd"/>
</dbReference>
<dbReference type="GO" id="GO:0016887">
    <property type="term" value="F:ATP hydrolysis activity"/>
    <property type="evidence" value="ECO:0007669"/>
    <property type="project" value="InterPro"/>
</dbReference>
<dbReference type="KEGG" id="paj:PAJ_p0105"/>
<evidence type="ECO:0000256" key="4">
    <source>
        <dbReference type="ARBA" id="ARBA00022475"/>
    </source>
</evidence>
<dbReference type="InterPro" id="IPR050388">
    <property type="entry name" value="ABC_Ni/Peptide_Import"/>
</dbReference>
<keyword evidence="4" id="KW-1003">Cell membrane</keyword>
<keyword evidence="7" id="KW-0472">Membrane</keyword>
<dbReference type="InterPro" id="IPR027417">
    <property type="entry name" value="P-loop_NTPase"/>
</dbReference>
<dbReference type="PATRIC" id="fig|932677.3.peg.4491"/>
<evidence type="ECO:0000256" key="5">
    <source>
        <dbReference type="ARBA" id="ARBA00022741"/>
    </source>
</evidence>
<dbReference type="PANTHER" id="PTHR43297">
    <property type="entry name" value="OLIGOPEPTIDE TRANSPORT ATP-BINDING PROTEIN APPD"/>
    <property type="match status" value="1"/>
</dbReference>
<evidence type="ECO:0000313" key="9">
    <source>
        <dbReference type="EMBL" id="BAK13972.1"/>
    </source>
</evidence>
<comment type="subcellular location">
    <subcellularLocation>
        <location evidence="1">Cell inner membrane</location>
        <topology evidence="1">Peripheral membrane protein</topology>
    </subcellularLocation>
</comment>
<sequence>MTGIVIKQVAVYAEDCIVEPVSMVIQPGKPMTLVGETGSGKSLFAQAIMGALPEGLRATGTVEIDGQRYDLQTDLARLRAQWGHRIASLPQEPGLALDPTMRVSAQVAEGYRYVRGLARRDAQQAAAQALDQLGLAHASARFPWQLSGGMAQRVCFAAARAGGATLLIADEPTKGLDVARRDEMGNLLNTAVAQGETLLTITHDIALARQLGGEVMVMHKGKVVEQGSAGQVLYRPQAPYTQLLLAADPEAWAPGSRVPCDETIVLQTEGLSLKRSGKQLFHNASLIFRAGEIVGLYGESGCGKSSLGDTLCGLITPDAGKVVRPGAASRLRYQKLYQDPSAIFPPDIAMVRVIDDVLRLHHATVKRRDELMAQLGLAHALLNRPASGLSGGELQRFSLLRVMLLDPVFLFADEPTSRLDPVVQQQTLALISELATQQRCAILLVSHDLALLEKSAHRVISLASLSQSAAIAQEVCV</sequence>
<reference evidence="10" key="1">
    <citation type="journal article" date="2012" name="Appl. Microbiol. Biotechnol.">
        <title>The complete genome sequence of Pantoea ananatis AJ13355, an organism with great biotechnological potential.</title>
        <authorList>
            <person name="Hara Y."/>
            <person name="Kadotani N."/>
            <person name="Izui H."/>
            <person name="Katashkina J.I."/>
            <person name="Kuvaeva T.M."/>
            <person name="Andreeva I.G."/>
            <person name="Golubeva L.I."/>
            <person name="Malko D.B."/>
            <person name="Makeev V.J."/>
            <person name="Mashko S.V."/>
            <person name="Kozlov Y.I."/>
        </authorList>
    </citation>
    <scope>NUCLEOTIDE SEQUENCE [LARGE SCALE GENOMIC DNA]</scope>
    <source>
        <strain evidence="10">AJ13355</strain>
        <plasmid evidence="10">Plasmid pEA320</plasmid>
    </source>
</reference>
<dbReference type="HOGENOM" id="CLU_000604_86_2_6"/>
<feature type="domain" description="ABC transporter" evidence="8">
    <location>
        <begin position="266"/>
        <end position="475"/>
    </location>
</feature>
<evidence type="ECO:0000259" key="8">
    <source>
        <dbReference type="PROSITE" id="PS50893"/>
    </source>
</evidence>
<comment type="similarity">
    <text evidence="2">Belongs to the ABC transporter superfamily. Drug exporter-2 (TC 3.A.1.117) family.</text>
</comment>
<dbReference type="SUPFAM" id="SSF52540">
    <property type="entry name" value="P-loop containing nucleoside triphosphate hydrolases"/>
    <property type="match status" value="2"/>
</dbReference>
<protein>
    <submittedName>
        <fullName evidence="9">Hypothetical ABC transporter ATP-binding protein YejF</fullName>
    </submittedName>
</protein>
<keyword evidence="9" id="KW-0614">Plasmid</keyword>
<dbReference type="GO" id="GO:0005524">
    <property type="term" value="F:ATP binding"/>
    <property type="evidence" value="ECO:0007669"/>
    <property type="project" value="UniProtKB-KW"/>
</dbReference>
<geneLocation type="plasmid" evidence="9 10">
    <name>pEA320</name>
</geneLocation>
<keyword evidence="5" id="KW-0547">Nucleotide-binding</keyword>
<dbReference type="SMART" id="SM00382">
    <property type="entry name" value="AAA"/>
    <property type="match status" value="2"/>
</dbReference>
<dbReference type="InterPro" id="IPR003593">
    <property type="entry name" value="AAA+_ATPase"/>
</dbReference>
<organism evidence="9 10">
    <name type="scientific">Pantoea ananatis (strain AJ13355)</name>
    <dbReference type="NCBI Taxonomy" id="932677"/>
    <lineage>
        <taxon>Bacteria</taxon>
        <taxon>Pseudomonadati</taxon>
        <taxon>Pseudomonadota</taxon>
        <taxon>Gammaproteobacteria</taxon>
        <taxon>Enterobacterales</taxon>
        <taxon>Erwiniaceae</taxon>
        <taxon>Pantoea</taxon>
    </lineage>
</organism>
<evidence type="ECO:0000256" key="1">
    <source>
        <dbReference type="ARBA" id="ARBA00004417"/>
    </source>
</evidence>
<accession>A0A0H3L3N9</accession>
<evidence type="ECO:0000256" key="6">
    <source>
        <dbReference type="ARBA" id="ARBA00022840"/>
    </source>
</evidence>
<gene>
    <name evidence="9" type="primary">yejF</name>
    <name evidence="9" type="ORF">PAJ_p0105</name>
</gene>
<dbReference type="OrthoDB" id="9784450at2"/>
<keyword evidence="3" id="KW-0813">Transport</keyword>
<evidence type="ECO:0000256" key="2">
    <source>
        <dbReference type="ARBA" id="ARBA00006526"/>
    </source>
</evidence>
<dbReference type="RefSeq" id="WP_014598214.1">
    <property type="nucleotide sequence ID" value="NC_017533.1"/>
</dbReference>
<dbReference type="AlphaFoldDB" id="A0A0H3L3N9"/>